<dbReference type="Proteomes" id="UP000658305">
    <property type="component" value="Unassembled WGS sequence"/>
</dbReference>
<dbReference type="InterPro" id="IPR036291">
    <property type="entry name" value="NAD(P)-bd_dom_sf"/>
</dbReference>
<comment type="similarity">
    <text evidence="1">Belongs to the short-chain dehydrogenases/reductases (SDR) family.</text>
</comment>
<evidence type="ECO:0000259" key="3">
    <source>
        <dbReference type="SMART" id="SM00822"/>
    </source>
</evidence>
<dbReference type="PANTHER" id="PTHR42760:SF115">
    <property type="entry name" value="3-OXOACYL-[ACYL-CARRIER-PROTEIN] REDUCTASE FABG"/>
    <property type="match status" value="1"/>
</dbReference>
<sequence length="256" mass="27435">MYLELYRLKDRVAVVTGGGRGIGQEIGRALGEAGARIVVADIDPATREAAAARLRDEGVEAVAMPVDVTDTASVNALAEAVMDQFGRVDILVNNAGVSRLTDALDMTDDEWRWVMEVNANAVFWCARAFGRHMVAAGKGSIVNLGSMSGLIINRPQFAAHYMASKAACHHITKALAVEWATKGVRVNAIAPGYIGTEMTMQLKTMPEVYAKNVEMTPMGRFGEPREIASTALFLASDASSYFTGSILSVDGGYTAW</sequence>
<dbReference type="EMBL" id="BMYI01000007">
    <property type="protein sequence ID" value="GHC24947.1"/>
    <property type="molecule type" value="Genomic_DNA"/>
</dbReference>
<dbReference type="PRINTS" id="PR00081">
    <property type="entry name" value="GDHRDH"/>
</dbReference>
<evidence type="ECO:0000313" key="5">
    <source>
        <dbReference type="Proteomes" id="UP000658305"/>
    </source>
</evidence>
<dbReference type="SMART" id="SM00822">
    <property type="entry name" value="PKS_KR"/>
    <property type="match status" value="1"/>
</dbReference>
<keyword evidence="5" id="KW-1185">Reference proteome</keyword>
<dbReference type="RefSeq" id="WP_189381248.1">
    <property type="nucleotide sequence ID" value="NZ_BMYI01000007.1"/>
</dbReference>
<dbReference type="PRINTS" id="PR00080">
    <property type="entry name" value="SDRFAMILY"/>
</dbReference>
<dbReference type="Pfam" id="PF13561">
    <property type="entry name" value="adh_short_C2"/>
    <property type="match status" value="1"/>
</dbReference>
<proteinExistence type="inferred from homology"/>
<accession>A0ABQ3FHT0</accession>
<evidence type="ECO:0000256" key="1">
    <source>
        <dbReference type="ARBA" id="ARBA00006484"/>
    </source>
</evidence>
<dbReference type="InterPro" id="IPR057326">
    <property type="entry name" value="KR_dom"/>
</dbReference>
<dbReference type="SUPFAM" id="SSF51735">
    <property type="entry name" value="NAD(P)-binding Rossmann-fold domains"/>
    <property type="match status" value="1"/>
</dbReference>
<evidence type="ECO:0000313" key="4">
    <source>
        <dbReference type="EMBL" id="GHC24947.1"/>
    </source>
</evidence>
<organism evidence="4 5">
    <name type="scientific">Gemmobacter nanjingensis</name>
    <dbReference type="NCBI Taxonomy" id="488454"/>
    <lineage>
        <taxon>Bacteria</taxon>
        <taxon>Pseudomonadati</taxon>
        <taxon>Pseudomonadota</taxon>
        <taxon>Alphaproteobacteria</taxon>
        <taxon>Rhodobacterales</taxon>
        <taxon>Paracoccaceae</taxon>
        <taxon>Gemmobacter</taxon>
    </lineage>
</organism>
<gene>
    <name evidence="4" type="ORF">GCM10007291_25720</name>
</gene>
<keyword evidence="2" id="KW-0560">Oxidoreductase</keyword>
<dbReference type="InterPro" id="IPR002347">
    <property type="entry name" value="SDR_fam"/>
</dbReference>
<dbReference type="Gene3D" id="3.40.50.720">
    <property type="entry name" value="NAD(P)-binding Rossmann-like Domain"/>
    <property type="match status" value="1"/>
</dbReference>
<name>A0ABQ3FHT0_9RHOB</name>
<dbReference type="NCBIfam" id="NF009466">
    <property type="entry name" value="PRK12826.1-2"/>
    <property type="match status" value="1"/>
</dbReference>
<dbReference type="PANTHER" id="PTHR42760">
    <property type="entry name" value="SHORT-CHAIN DEHYDROGENASES/REDUCTASES FAMILY MEMBER"/>
    <property type="match status" value="1"/>
</dbReference>
<reference evidence="5" key="1">
    <citation type="journal article" date="2019" name="Int. J. Syst. Evol. Microbiol.">
        <title>The Global Catalogue of Microorganisms (GCM) 10K type strain sequencing project: providing services to taxonomists for standard genome sequencing and annotation.</title>
        <authorList>
            <consortium name="The Broad Institute Genomics Platform"/>
            <consortium name="The Broad Institute Genome Sequencing Center for Infectious Disease"/>
            <person name="Wu L."/>
            <person name="Ma J."/>
        </authorList>
    </citation>
    <scope>NUCLEOTIDE SEQUENCE [LARGE SCALE GENOMIC DNA]</scope>
    <source>
        <strain evidence="5">KCTC 23298</strain>
    </source>
</reference>
<dbReference type="NCBIfam" id="NF005559">
    <property type="entry name" value="PRK07231.1"/>
    <property type="match status" value="1"/>
</dbReference>
<feature type="domain" description="Ketoreductase" evidence="3">
    <location>
        <begin position="11"/>
        <end position="182"/>
    </location>
</feature>
<protein>
    <submittedName>
        <fullName evidence="4">3-oxoacyl-ACP reductase</fullName>
    </submittedName>
</protein>
<comment type="caution">
    <text evidence="4">The sequence shown here is derived from an EMBL/GenBank/DDBJ whole genome shotgun (WGS) entry which is preliminary data.</text>
</comment>
<evidence type="ECO:0000256" key="2">
    <source>
        <dbReference type="ARBA" id="ARBA00023002"/>
    </source>
</evidence>